<keyword evidence="4" id="KW-0808">Transferase</keyword>
<dbReference type="GO" id="GO:0016301">
    <property type="term" value="F:kinase activity"/>
    <property type="evidence" value="ECO:0007669"/>
    <property type="project" value="UniProtKB-KW"/>
</dbReference>
<evidence type="ECO:0000256" key="5">
    <source>
        <dbReference type="ARBA" id="ARBA00022741"/>
    </source>
</evidence>
<evidence type="ECO:0000256" key="4">
    <source>
        <dbReference type="ARBA" id="ARBA00022679"/>
    </source>
</evidence>
<keyword evidence="7" id="KW-0067">ATP-binding</keyword>
<evidence type="ECO:0000256" key="9">
    <source>
        <dbReference type="ARBA" id="ARBA00061312"/>
    </source>
</evidence>
<dbReference type="InterPro" id="IPR027417">
    <property type="entry name" value="P-loop_NTPase"/>
</dbReference>
<dbReference type="InterPro" id="IPR006083">
    <property type="entry name" value="PRK/URK"/>
</dbReference>
<proteinExistence type="inferred from homology"/>
<evidence type="ECO:0000256" key="1">
    <source>
        <dbReference type="ARBA" id="ARBA00004123"/>
    </source>
</evidence>
<evidence type="ECO:0000256" key="3">
    <source>
        <dbReference type="ARBA" id="ARBA00022490"/>
    </source>
</evidence>
<reference evidence="11" key="1">
    <citation type="submission" date="2021-02" db="EMBL/GenBank/DDBJ databases">
        <authorList>
            <person name="Syme A R."/>
            <person name="Syme A R."/>
            <person name="Moolhuijzen P."/>
        </authorList>
    </citation>
    <scope>NUCLEOTIDE SEQUENCE</scope>
    <source>
        <strain evidence="11">W1-1</strain>
    </source>
</reference>
<dbReference type="EMBL" id="HG992983">
    <property type="protein sequence ID" value="CAE7194259.1"/>
    <property type="molecule type" value="Genomic_DNA"/>
</dbReference>
<name>A0A6S6W7P7_9PLEO</name>
<dbReference type="SUPFAM" id="SSF52540">
    <property type="entry name" value="P-loop containing nucleoside triphosphate hydrolases"/>
    <property type="match status" value="1"/>
</dbReference>
<dbReference type="Proteomes" id="UP000472372">
    <property type="component" value="Chromosome 7"/>
</dbReference>
<gene>
    <name evidence="11" type="ORF">PTTW11_07916</name>
</gene>
<evidence type="ECO:0000256" key="2">
    <source>
        <dbReference type="ARBA" id="ARBA00004496"/>
    </source>
</evidence>
<evidence type="ECO:0000256" key="6">
    <source>
        <dbReference type="ARBA" id="ARBA00022777"/>
    </source>
</evidence>
<keyword evidence="6" id="KW-0418">Kinase</keyword>
<dbReference type="AlphaFoldDB" id="A0A6S6W7P7"/>
<comment type="similarity">
    <text evidence="9">Belongs to the GLYK kinase family.</text>
</comment>
<dbReference type="GO" id="GO:0005634">
    <property type="term" value="C:nucleus"/>
    <property type="evidence" value="ECO:0007669"/>
    <property type="project" value="UniProtKB-SubCell"/>
</dbReference>
<dbReference type="GO" id="GO:0005737">
    <property type="term" value="C:cytoplasm"/>
    <property type="evidence" value="ECO:0007669"/>
    <property type="project" value="UniProtKB-SubCell"/>
</dbReference>
<dbReference type="Gene3D" id="3.40.50.300">
    <property type="entry name" value="P-loop containing nucleotide triphosphate hydrolases"/>
    <property type="match status" value="1"/>
</dbReference>
<keyword evidence="8" id="KW-0539">Nucleus</keyword>
<keyword evidence="5" id="KW-0547">Nucleotide-binding</keyword>
<evidence type="ECO:0000259" key="10">
    <source>
        <dbReference type="Pfam" id="PF00485"/>
    </source>
</evidence>
<evidence type="ECO:0000313" key="12">
    <source>
        <dbReference type="Proteomes" id="UP000472372"/>
    </source>
</evidence>
<accession>A0A6S6W7P7</accession>
<feature type="domain" description="Phosphoribulokinase/uridine kinase" evidence="10">
    <location>
        <begin position="31"/>
        <end position="156"/>
    </location>
</feature>
<sequence length="297" mass="34400">MSTLENNIRRTLEVLLPKIQQHRQQSSAPIVLGITGLQGSGKSTWASMVVKILSQEHNLHTITVSLDDFYKTHDELVARREQDPSNKLYRTRGQPGTHDEQLAQKFFHNLKDYKEQDKLHIPSFDKSKFNGEGDRAPESEWPTITQKPDVVVFEGWCVGFQPVSQAFLEERYLLAKAGKLTINTPADHQLSHLLEVNENLKRYCDAFMGPNYFDFFIHIDTNDLRNVYTWRLQQEHKMIEAKGSGMSDEQVRAFIDGYMPSYEIYLDQLRKGLFQDKGKMVRVALNREREIVGIEEL</sequence>
<dbReference type="Pfam" id="PF00485">
    <property type="entry name" value="PRK"/>
    <property type="match status" value="1"/>
</dbReference>
<dbReference type="PANTHER" id="PTHR10285">
    <property type="entry name" value="URIDINE KINASE"/>
    <property type="match status" value="1"/>
</dbReference>
<keyword evidence="3" id="KW-0963">Cytoplasm</keyword>
<dbReference type="FunFam" id="3.40.50.300:FF:001691">
    <property type="entry name" value="Probable ATP-dependent kinase TDA10"/>
    <property type="match status" value="1"/>
</dbReference>
<protein>
    <submittedName>
        <fullName evidence="11">D-glycerate 3-kinase</fullName>
    </submittedName>
</protein>
<comment type="subcellular location">
    <subcellularLocation>
        <location evidence="2">Cytoplasm</location>
    </subcellularLocation>
    <subcellularLocation>
        <location evidence="1">Nucleus</location>
    </subcellularLocation>
</comment>
<evidence type="ECO:0000256" key="8">
    <source>
        <dbReference type="ARBA" id="ARBA00023242"/>
    </source>
</evidence>
<evidence type="ECO:0000256" key="7">
    <source>
        <dbReference type="ARBA" id="ARBA00022840"/>
    </source>
</evidence>
<evidence type="ECO:0000313" key="11">
    <source>
        <dbReference type="EMBL" id="CAE7194259.1"/>
    </source>
</evidence>
<organism evidence="11 12">
    <name type="scientific">Pyrenophora teres f. teres</name>
    <dbReference type="NCBI Taxonomy" id="97479"/>
    <lineage>
        <taxon>Eukaryota</taxon>
        <taxon>Fungi</taxon>
        <taxon>Dikarya</taxon>
        <taxon>Ascomycota</taxon>
        <taxon>Pezizomycotina</taxon>
        <taxon>Dothideomycetes</taxon>
        <taxon>Pleosporomycetidae</taxon>
        <taxon>Pleosporales</taxon>
        <taxon>Pleosporineae</taxon>
        <taxon>Pleosporaceae</taxon>
        <taxon>Pyrenophora</taxon>
    </lineage>
</organism>
<dbReference type="GO" id="GO:0005524">
    <property type="term" value="F:ATP binding"/>
    <property type="evidence" value="ECO:0007669"/>
    <property type="project" value="UniProtKB-KW"/>
</dbReference>